<keyword evidence="7" id="KW-1185">Reference proteome</keyword>
<keyword evidence="3" id="KW-0408">Iron</keyword>
<dbReference type="Gene3D" id="3.30.70.20">
    <property type="match status" value="2"/>
</dbReference>
<dbReference type="PROSITE" id="PS00198">
    <property type="entry name" value="4FE4S_FER_1"/>
    <property type="match status" value="2"/>
</dbReference>
<feature type="domain" description="4Fe-4S ferredoxin-type" evidence="5">
    <location>
        <begin position="420"/>
        <end position="449"/>
    </location>
</feature>
<evidence type="ECO:0000313" key="7">
    <source>
        <dbReference type="Proteomes" id="UP000233248"/>
    </source>
</evidence>
<evidence type="ECO:0000256" key="3">
    <source>
        <dbReference type="ARBA" id="ARBA00023004"/>
    </source>
</evidence>
<dbReference type="OrthoDB" id="9808559at2"/>
<evidence type="ECO:0000259" key="5">
    <source>
        <dbReference type="PROSITE" id="PS51379"/>
    </source>
</evidence>
<feature type="domain" description="4Fe-4S ferredoxin-type" evidence="5">
    <location>
        <begin position="215"/>
        <end position="233"/>
    </location>
</feature>
<evidence type="ECO:0000256" key="1">
    <source>
        <dbReference type="ARBA" id="ARBA00022485"/>
    </source>
</evidence>
<keyword evidence="4" id="KW-0411">Iron-sulfur</keyword>
<dbReference type="InterPro" id="IPR017896">
    <property type="entry name" value="4Fe4S_Fe-S-bd"/>
</dbReference>
<dbReference type="Proteomes" id="UP000233248">
    <property type="component" value="Unassembled WGS sequence"/>
</dbReference>
<dbReference type="PANTHER" id="PTHR24960:SF79">
    <property type="entry name" value="PHOTOSYSTEM I IRON-SULFUR CENTER"/>
    <property type="match status" value="1"/>
</dbReference>
<protein>
    <submittedName>
        <fullName evidence="6">4Fe-4S ferredoxin</fullName>
    </submittedName>
</protein>
<organism evidence="6 7">
    <name type="scientific">Malaciobacter halophilus</name>
    <dbReference type="NCBI Taxonomy" id="197482"/>
    <lineage>
        <taxon>Bacteria</taxon>
        <taxon>Pseudomonadati</taxon>
        <taxon>Campylobacterota</taxon>
        <taxon>Epsilonproteobacteria</taxon>
        <taxon>Campylobacterales</taxon>
        <taxon>Arcobacteraceae</taxon>
        <taxon>Malaciobacter</taxon>
    </lineage>
</organism>
<feature type="domain" description="4Fe-4S ferredoxin-type" evidence="5">
    <location>
        <begin position="234"/>
        <end position="263"/>
    </location>
</feature>
<gene>
    <name evidence="6" type="ORF">CP960_00670</name>
</gene>
<dbReference type="EMBL" id="NXIF01000004">
    <property type="protein sequence ID" value="PKI82112.1"/>
    <property type="molecule type" value="Genomic_DNA"/>
</dbReference>
<dbReference type="SUPFAM" id="SSF54862">
    <property type="entry name" value="4Fe-4S ferredoxins"/>
    <property type="match status" value="2"/>
</dbReference>
<dbReference type="PANTHER" id="PTHR24960">
    <property type="entry name" value="PHOTOSYSTEM I IRON-SULFUR CENTER-RELATED"/>
    <property type="match status" value="1"/>
</dbReference>
<name>A0A2N1J6M6_9BACT</name>
<dbReference type="KEGG" id="ahs:AHALO_0994"/>
<dbReference type="Pfam" id="PF13187">
    <property type="entry name" value="Fer4_9"/>
    <property type="match status" value="1"/>
</dbReference>
<dbReference type="RefSeq" id="WP_101183258.1">
    <property type="nucleotide sequence ID" value="NZ_CP031218.1"/>
</dbReference>
<dbReference type="GO" id="GO:0046872">
    <property type="term" value="F:metal ion binding"/>
    <property type="evidence" value="ECO:0007669"/>
    <property type="project" value="UniProtKB-KW"/>
</dbReference>
<sequence>MQEFVYYNPVGLDFPLDESIFVASTIEETKDANFLISNSTEVESEVSADEIDFYIKNSNDSIAKKIENVHKLYEIAALKFDFAQDITYTQNVGNKLLLVANSDDAKEFIASINPNEFDMFHVSEDIIKSISGHIGNLSVVVDDEGKDVILKVDQIVWFDIKQMGLNQSGSFDPKQSSISEVINTLRANIEEYEYRKFTTYDANICQYHERREEICGRCEDVCPTTAIIKIDSKKHLEFSQVDCHGCGGCISICPSGALDYAPINRNSIYEMAKEFKGSIPLIVPDKMNISKLNIDLKQNVLPFKIEGEKFLHETSFLTILQESGSQVIFYTDFLSKGSKDAIRILNDIYIKKYGKKAIFVAMNEEELSQALEEVDFIENSQFSYNQEDERKREIFAVRLSALVGQDDLGVVKTGENVHYAKVNINEDNCTLCLSCVGACNVDALKAYPEDNTLRLNPSICTGCGYCELSCPEKDCLTIEQDVIELNSSWFLERVVAKDELFACVECGKEFATKKSVEKIANMMAPIFASDPNKQRTLYCCETCKPKVMLANDVVRNQRV</sequence>
<keyword evidence="1" id="KW-0004">4Fe-4S</keyword>
<comment type="caution">
    <text evidence="6">The sequence shown here is derived from an EMBL/GenBank/DDBJ whole genome shotgun (WGS) entry which is preliminary data.</text>
</comment>
<accession>A0A2N1J6M6</accession>
<dbReference type="Pfam" id="PF13237">
    <property type="entry name" value="Fer4_10"/>
    <property type="match status" value="1"/>
</dbReference>
<evidence type="ECO:0000256" key="2">
    <source>
        <dbReference type="ARBA" id="ARBA00022723"/>
    </source>
</evidence>
<keyword evidence="2" id="KW-0479">Metal-binding</keyword>
<reference evidence="6 7" key="1">
    <citation type="submission" date="2017-09" db="EMBL/GenBank/DDBJ databases">
        <title>Genomics of the genus Arcobacter.</title>
        <authorList>
            <person name="Perez-Cataluna A."/>
            <person name="Figueras M.J."/>
            <person name="Salas-Masso N."/>
        </authorList>
    </citation>
    <scope>NUCLEOTIDE SEQUENCE [LARGE SCALE GENOMIC DNA]</scope>
    <source>
        <strain evidence="6 7">DSM 18005</strain>
    </source>
</reference>
<dbReference type="PROSITE" id="PS51379">
    <property type="entry name" value="4FE4S_FER_2"/>
    <property type="match status" value="4"/>
</dbReference>
<evidence type="ECO:0000256" key="4">
    <source>
        <dbReference type="ARBA" id="ARBA00023014"/>
    </source>
</evidence>
<dbReference type="InterPro" id="IPR017900">
    <property type="entry name" value="4Fe4S_Fe_S_CS"/>
</dbReference>
<feature type="domain" description="4Fe-4S ferredoxin-type" evidence="5">
    <location>
        <begin position="451"/>
        <end position="481"/>
    </location>
</feature>
<dbReference type="InterPro" id="IPR050157">
    <property type="entry name" value="PSI_iron-sulfur_center"/>
</dbReference>
<dbReference type="AlphaFoldDB" id="A0A2N1J6M6"/>
<evidence type="ECO:0000313" key="6">
    <source>
        <dbReference type="EMBL" id="PKI82112.1"/>
    </source>
</evidence>
<dbReference type="GO" id="GO:0051539">
    <property type="term" value="F:4 iron, 4 sulfur cluster binding"/>
    <property type="evidence" value="ECO:0007669"/>
    <property type="project" value="UniProtKB-KW"/>
</dbReference>
<proteinExistence type="predicted"/>